<dbReference type="GO" id="GO:0051707">
    <property type="term" value="P:response to other organism"/>
    <property type="evidence" value="ECO:0007669"/>
    <property type="project" value="UniProtKB-ARBA"/>
</dbReference>
<dbReference type="InterPro" id="IPR051343">
    <property type="entry name" value="G-type_lectin_kinases/EP1-like"/>
</dbReference>
<evidence type="ECO:0000256" key="4">
    <source>
        <dbReference type="ARBA" id="ARBA00023170"/>
    </source>
</evidence>
<gene>
    <name evidence="10" type="ORF">BAE44_0020859</name>
</gene>
<dbReference type="GO" id="GO:0016020">
    <property type="term" value="C:membrane"/>
    <property type="evidence" value="ECO:0007669"/>
    <property type="project" value="UniProtKB-SubCell"/>
</dbReference>
<keyword evidence="3 8" id="KW-0732">Signal</keyword>
<evidence type="ECO:0000256" key="6">
    <source>
        <dbReference type="ARBA" id="ARBA00048679"/>
    </source>
</evidence>
<dbReference type="PANTHER" id="PTHR47976">
    <property type="entry name" value="G-TYPE LECTIN S-RECEPTOR-LIKE SERINE/THREONINE-PROTEIN KINASE SD2-5"/>
    <property type="match status" value="1"/>
</dbReference>
<evidence type="ECO:0000256" key="8">
    <source>
        <dbReference type="SAM" id="SignalP"/>
    </source>
</evidence>
<dbReference type="STRING" id="888268.A0A1E5UYY8"/>
<evidence type="ECO:0000313" key="10">
    <source>
        <dbReference type="EMBL" id="OEL18123.1"/>
    </source>
</evidence>
<feature type="chain" id="PRO_5009187550" description="non-specific serine/threonine protein kinase" evidence="8">
    <location>
        <begin position="20"/>
        <end position="393"/>
    </location>
</feature>
<evidence type="ECO:0000313" key="11">
    <source>
        <dbReference type="Proteomes" id="UP000095767"/>
    </source>
</evidence>
<dbReference type="Proteomes" id="UP000095767">
    <property type="component" value="Unassembled WGS sequence"/>
</dbReference>
<evidence type="ECO:0000256" key="7">
    <source>
        <dbReference type="SAM" id="MobiDB-lite"/>
    </source>
</evidence>
<dbReference type="InterPro" id="IPR036426">
    <property type="entry name" value="Bulb-type_lectin_dom_sf"/>
</dbReference>
<dbReference type="AlphaFoldDB" id="A0A1E5UYY8"/>
<dbReference type="GO" id="GO:0004674">
    <property type="term" value="F:protein serine/threonine kinase activity"/>
    <property type="evidence" value="ECO:0007669"/>
    <property type="project" value="UniProtKB-EC"/>
</dbReference>
<reference evidence="10 11" key="1">
    <citation type="submission" date="2016-09" db="EMBL/GenBank/DDBJ databases">
        <title>The draft genome of Dichanthelium oligosanthes: A C3 panicoid grass species.</title>
        <authorList>
            <person name="Studer A.J."/>
            <person name="Schnable J.C."/>
            <person name="Brutnell T.P."/>
        </authorList>
    </citation>
    <scope>NUCLEOTIDE SEQUENCE [LARGE SCALE GENOMIC DNA]</scope>
    <source>
        <strain evidence="11">cv. Kellogg 1175</strain>
        <tissue evidence="10">Leaf</tissue>
    </source>
</reference>
<name>A0A1E5UYY8_9POAL</name>
<comment type="subcellular location">
    <subcellularLocation>
        <location evidence="1">Membrane</location>
        <topology evidence="1">Single-pass type I membrane protein</topology>
    </subcellularLocation>
</comment>
<organism evidence="10 11">
    <name type="scientific">Dichanthelium oligosanthes</name>
    <dbReference type="NCBI Taxonomy" id="888268"/>
    <lineage>
        <taxon>Eukaryota</taxon>
        <taxon>Viridiplantae</taxon>
        <taxon>Streptophyta</taxon>
        <taxon>Embryophyta</taxon>
        <taxon>Tracheophyta</taxon>
        <taxon>Spermatophyta</taxon>
        <taxon>Magnoliopsida</taxon>
        <taxon>Liliopsida</taxon>
        <taxon>Poales</taxon>
        <taxon>Poaceae</taxon>
        <taxon>PACMAD clade</taxon>
        <taxon>Panicoideae</taxon>
        <taxon>Panicodae</taxon>
        <taxon>Paniceae</taxon>
        <taxon>Dichantheliinae</taxon>
        <taxon>Dichanthelium</taxon>
    </lineage>
</organism>
<dbReference type="EC" id="2.7.11.1" evidence="2"/>
<comment type="catalytic activity">
    <reaction evidence="5">
        <text>L-threonyl-[protein] + ATP = O-phospho-L-threonyl-[protein] + ADP + H(+)</text>
        <dbReference type="Rhea" id="RHEA:46608"/>
        <dbReference type="Rhea" id="RHEA-COMP:11060"/>
        <dbReference type="Rhea" id="RHEA-COMP:11605"/>
        <dbReference type="ChEBI" id="CHEBI:15378"/>
        <dbReference type="ChEBI" id="CHEBI:30013"/>
        <dbReference type="ChEBI" id="CHEBI:30616"/>
        <dbReference type="ChEBI" id="CHEBI:61977"/>
        <dbReference type="ChEBI" id="CHEBI:456216"/>
        <dbReference type="EC" id="2.7.11.1"/>
    </reaction>
</comment>
<sequence>MASPCRVALCLALCLLVLPRQQRSPVAAAQQTNLTAGAALLPPGYITSPSGVFAFGFRALDSDPTQFVLATWFRLTGAAGGTANGGSSSSSPALPQSVVWFAKTTDTGATPFRHGAVHAQRHGRRVARPRGRRRREQHRAVVAARELQSQARFLLALLDSGDLQLLADGGGVLWQSFTHPRDTLLPGQSVAWNAGNDGKLVSKRADAEFTTGRFSLGAYTNGGGGGGTVVSFDEPGRLYYTLHNGTVQNLVPPMPNSTVGKYDQFARMDPDGIVRVYVRQKNGGGGNASWTISSAFPSNGCSKRTSGLQGLCGPGSYCVETNDRLSCECPSGYTYIDPQHRDIGCAPEFAPQSCGGEDDDPAAFTIVEVPNTTWETSLHYKKLSPATEEQCRV</sequence>
<proteinExistence type="predicted"/>
<keyword evidence="4" id="KW-0675">Receptor</keyword>
<feature type="region of interest" description="Disordered" evidence="7">
    <location>
        <begin position="115"/>
        <end position="135"/>
    </location>
</feature>
<evidence type="ECO:0000256" key="2">
    <source>
        <dbReference type="ARBA" id="ARBA00012513"/>
    </source>
</evidence>
<evidence type="ECO:0000256" key="5">
    <source>
        <dbReference type="ARBA" id="ARBA00047899"/>
    </source>
</evidence>
<dbReference type="SUPFAM" id="SSF51110">
    <property type="entry name" value="alpha-D-mannose-specific plant lectins"/>
    <property type="match status" value="1"/>
</dbReference>
<comment type="caution">
    <text evidence="10">The sequence shown here is derived from an EMBL/GenBank/DDBJ whole genome shotgun (WGS) entry which is preliminary data.</text>
</comment>
<dbReference type="PANTHER" id="PTHR47976:SF10">
    <property type="entry name" value="RECEPTOR-LIKE SERINE_THREONINE-PROTEIN KINASE"/>
    <property type="match status" value="1"/>
</dbReference>
<evidence type="ECO:0000259" key="9">
    <source>
        <dbReference type="Pfam" id="PF01453"/>
    </source>
</evidence>
<feature type="signal peptide" evidence="8">
    <location>
        <begin position="1"/>
        <end position="19"/>
    </location>
</feature>
<protein>
    <recommendedName>
        <fullName evidence="2">non-specific serine/threonine protein kinase</fullName>
        <ecNumber evidence="2">2.7.11.1</ecNumber>
    </recommendedName>
</protein>
<feature type="domain" description="Bulb-type lectin" evidence="9">
    <location>
        <begin position="145"/>
        <end position="202"/>
    </location>
</feature>
<evidence type="ECO:0000256" key="3">
    <source>
        <dbReference type="ARBA" id="ARBA00022729"/>
    </source>
</evidence>
<dbReference type="CDD" id="cd00054">
    <property type="entry name" value="EGF_CA"/>
    <property type="match status" value="1"/>
</dbReference>
<evidence type="ECO:0000256" key="1">
    <source>
        <dbReference type="ARBA" id="ARBA00004479"/>
    </source>
</evidence>
<dbReference type="OrthoDB" id="5857966at2759"/>
<accession>A0A1E5UYY8</accession>
<comment type="catalytic activity">
    <reaction evidence="6">
        <text>L-seryl-[protein] + ATP = O-phospho-L-seryl-[protein] + ADP + H(+)</text>
        <dbReference type="Rhea" id="RHEA:17989"/>
        <dbReference type="Rhea" id="RHEA-COMP:9863"/>
        <dbReference type="Rhea" id="RHEA-COMP:11604"/>
        <dbReference type="ChEBI" id="CHEBI:15378"/>
        <dbReference type="ChEBI" id="CHEBI:29999"/>
        <dbReference type="ChEBI" id="CHEBI:30616"/>
        <dbReference type="ChEBI" id="CHEBI:83421"/>
        <dbReference type="ChEBI" id="CHEBI:456216"/>
        <dbReference type="EC" id="2.7.11.1"/>
    </reaction>
</comment>
<dbReference type="Gene3D" id="2.90.10.10">
    <property type="entry name" value="Bulb-type lectin domain"/>
    <property type="match status" value="1"/>
</dbReference>
<dbReference type="Pfam" id="PF01453">
    <property type="entry name" value="B_lectin"/>
    <property type="match status" value="1"/>
</dbReference>
<keyword evidence="11" id="KW-1185">Reference proteome</keyword>
<dbReference type="EMBL" id="LWDX02057632">
    <property type="protein sequence ID" value="OEL18123.1"/>
    <property type="molecule type" value="Genomic_DNA"/>
</dbReference>
<dbReference type="InterPro" id="IPR001480">
    <property type="entry name" value="Bulb-type_lectin_dom"/>
</dbReference>